<dbReference type="Gene3D" id="1.10.3970.10">
    <property type="entry name" value="BSD domain"/>
    <property type="match status" value="1"/>
</dbReference>
<dbReference type="PROSITE" id="PS50858">
    <property type="entry name" value="BSD"/>
    <property type="match status" value="1"/>
</dbReference>
<dbReference type="InterPro" id="IPR035925">
    <property type="entry name" value="BSD_dom_sf"/>
</dbReference>
<evidence type="ECO:0000256" key="1">
    <source>
        <dbReference type="SAM" id="MobiDB-lite"/>
    </source>
</evidence>
<dbReference type="PANTHER" id="PTHR31923:SF4">
    <property type="entry name" value="BSD DOMAIN-CONTAINING PROTEIN"/>
    <property type="match status" value="1"/>
</dbReference>
<feature type="non-terminal residue" evidence="3">
    <location>
        <position position="228"/>
    </location>
</feature>
<proteinExistence type="predicted"/>
<feature type="region of interest" description="Disordered" evidence="1">
    <location>
        <begin position="30"/>
        <end position="62"/>
    </location>
</feature>
<comment type="caution">
    <text evidence="3">The sequence shown here is derived from an EMBL/GenBank/DDBJ whole genome shotgun (WGS) entry which is preliminary data.</text>
</comment>
<dbReference type="PANTHER" id="PTHR31923">
    <property type="entry name" value="BSD DOMAIN-CONTAINING PROTEIN"/>
    <property type="match status" value="1"/>
</dbReference>
<dbReference type="Pfam" id="PF03909">
    <property type="entry name" value="BSD"/>
    <property type="match status" value="1"/>
</dbReference>
<protein>
    <recommendedName>
        <fullName evidence="2">BSD domain-containing protein</fullName>
    </recommendedName>
</protein>
<feature type="domain" description="BSD" evidence="2">
    <location>
        <begin position="148"/>
        <end position="200"/>
    </location>
</feature>
<dbReference type="SMART" id="SM00751">
    <property type="entry name" value="BSD"/>
    <property type="match status" value="1"/>
</dbReference>
<keyword evidence="4" id="KW-1185">Reference proteome</keyword>
<name>S8CM10_9LAMI</name>
<reference evidence="3 4" key="1">
    <citation type="journal article" date="2013" name="BMC Genomics">
        <title>The miniature genome of a carnivorous plant Genlisea aurea contains a low number of genes and short non-coding sequences.</title>
        <authorList>
            <person name="Leushkin E.V."/>
            <person name="Sutormin R.A."/>
            <person name="Nabieva E.R."/>
            <person name="Penin A.A."/>
            <person name="Kondrashov A.S."/>
            <person name="Logacheva M.D."/>
        </authorList>
    </citation>
    <scope>NUCLEOTIDE SEQUENCE [LARGE SCALE GENOMIC DNA]</scope>
</reference>
<dbReference type="EMBL" id="AUSU01002936">
    <property type="protein sequence ID" value="EPS67775.1"/>
    <property type="molecule type" value="Genomic_DNA"/>
</dbReference>
<dbReference type="AlphaFoldDB" id="S8CM10"/>
<dbReference type="SUPFAM" id="SSF140383">
    <property type="entry name" value="BSD domain-like"/>
    <property type="match status" value="1"/>
</dbReference>
<evidence type="ECO:0000313" key="4">
    <source>
        <dbReference type="Proteomes" id="UP000015453"/>
    </source>
</evidence>
<dbReference type="InterPro" id="IPR005607">
    <property type="entry name" value="BSD_dom"/>
</dbReference>
<evidence type="ECO:0000313" key="3">
    <source>
        <dbReference type="EMBL" id="EPS67775.1"/>
    </source>
</evidence>
<sequence>DEDSPTAQSPGVKNDLSELSRTLTRQFRGFASFLAPPPQPDQKSDRDAAGSEEDQGLGIRGDFAEIGERFRSGISRFSNNINVSEITKMASSFLQLDSDDESVGKGKGDSSGKGPIGVTEEVVAFARDIAIHPETWMDFPLLENDGDFDEFDMSDEQQEHALAVEQRAPRLAALRMELCPRHMSDDQFWKIYFVLVHTRLDKEDALLLSTPQVMEARALLSNELKNRN</sequence>
<gene>
    <name evidence="3" type="ORF">M569_07001</name>
</gene>
<dbReference type="Proteomes" id="UP000015453">
    <property type="component" value="Unassembled WGS sequence"/>
</dbReference>
<accession>S8CM10</accession>
<organism evidence="3 4">
    <name type="scientific">Genlisea aurea</name>
    <dbReference type="NCBI Taxonomy" id="192259"/>
    <lineage>
        <taxon>Eukaryota</taxon>
        <taxon>Viridiplantae</taxon>
        <taxon>Streptophyta</taxon>
        <taxon>Embryophyta</taxon>
        <taxon>Tracheophyta</taxon>
        <taxon>Spermatophyta</taxon>
        <taxon>Magnoliopsida</taxon>
        <taxon>eudicotyledons</taxon>
        <taxon>Gunneridae</taxon>
        <taxon>Pentapetalae</taxon>
        <taxon>asterids</taxon>
        <taxon>lamiids</taxon>
        <taxon>Lamiales</taxon>
        <taxon>Lentibulariaceae</taxon>
        <taxon>Genlisea</taxon>
    </lineage>
</organism>
<feature type="non-terminal residue" evidence="3">
    <location>
        <position position="1"/>
    </location>
</feature>
<evidence type="ECO:0000259" key="2">
    <source>
        <dbReference type="PROSITE" id="PS50858"/>
    </source>
</evidence>
<dbReference type="OrthoDB" id="2021158at2759"/>